<evidence type="ECO:0000256" key="3">
    <source>
        <dbReference type="ARBA" id="ARBA00022980"/>
    </source>
</evidence>
<evidence type="ECO:0000256" key="8">
    <source>
        <dbReference type="SAM" id="MobiDB-lite"/>
    </source>
</evidence>
<dbReference type="Pfam" id="PF22892">
    <property type="entry name" value="DSRM_MRPL44"/>
    <property type="match status" value="1"/>
</dbReference>
<dbReference type="SUPFAM" id="SSF54768">
    <property type="entry name" value="dsRNA-binding domain-like"/>
    <property type="match status" value="1"/>
</dbReference>
<keyword evidence="2" id="KW-0694">RNA-binding</keyword>
<dbReference type="InterPro" id="IPR000999">
    <property type="entry name" value="RNase_III_dom"/>
</dbReference>
<comment type="subcellular location">
    <subcellularLocation>
        <location evidence="1">Mitochondrion</location>
    </subcellularLocation>
</comment>
<feature type="region of interest" description="Disordered" evidence="8">
    <location>
        <begin position="290"/>
        <end position="332"/>
    </location>
</feature>
<keyword evidence="11" id="KW-1185">Reference proteome</keyword>
<dbReference type="CDD" id="cd19873">
    <property type="entry name" value="DSRM_MRPL3_like"/>
    <property type="match status" value="1"/>
</dbReference>
<gene>
    <name evidence="10" type="primary">mrpl3</name>
    <name evidence="10" type="ORF">SLS62_006478</name>
</gene>
<keyword evidence="3 10" id="KW-0689">Ribosomal protein</keyword>
<dbReference type="Gene3D" id="1.10.1520.10">
    <property type="entry name" value="Ribonuclease III domain"/>
    <property type="match status" value="1"/>
</dbReference>
<feature type="compositionally biased region" description="Low complexity" evidence="8">
    <location>
        <begin position="303"/>
        <end position="316"/>
    </location>
</feature>
<dbReference type="InterPro" id="IPR036389">
    <property type="entry name" value="RNase_III_sf"/>
</dbReference>
<feature type="domain" description="RNase III" evidence="9">
    <location>
        <begin position="135"/>
        <end position="223"/>
    </location>
</feature>
<feature type="compositionally biased region" description="Low complexity" evidence="8">
    <location>
        <begin position="64"/>
        <end position="87"/>
    </location>
</feature>
<dbReference type="InterPro" id="IPR044444">
    <property type="entry name" value="Ribosomal_mL44_DSRM_metazoa"/>
</dbReference>
<dbReference type="GO" id="GO:0005739">
    <property type="term" value="C:mitochondrion"/>
    <property type="evidence" value="ECO:0007669"/>
    <property type="project" value="TreeGrafter"/>
</dbReference>
<reference evidence="10 11" key="1">
    <citation type="submission" date="2024-02" db="EMBL/GenBank/DDBJ databases">
        <title>De novo assembly and annotation of 12 fungi associated with fruit tree decline syndrome in Ontario, Canada.</title>
        <authorList>
            <person name="Sulman M."/>
            <person name="Ellouze W."/>
            <person name="Ilyukhin E."/>
        </authorList>
    </citation>
    <scope>NUCLEOTIDE SEQUENCE [LARGE SCALE GENOMIC DNA]</scope>
    <source>
        <strain evidence="10 11">M11/M66-122</strain>
    </source>
</reference>
<evidence type="ECO:0000256" key="5">
    <source>
        <dbReference type="ARBA" id="ARBA00023274"/>
    </source>
</evidence>
<dbReference type="GO" id="GO:0004525">
    <property type="term" value="F:ribonuclease III activity"/>
    <property type="evidence" value="ECO:0007669"/>
    <property type="project" value="InterPro"/>
</dbReference>
<comment type="similarity">
    <text evidence="6">Belongs to the ribonuclease III family. Mitochondrion-specific ribosomal protein mL44 subfamily.</text>
</comment>
<dbReference type="AlphaFoldDB" id="A0AAN9UPM9"/>
<dbReference type="PANTHER" id="PTHR11207:SF32">
    <property type="entry name" value="LARGE RIBOSOMAL SUBUNIT PROTEIN ML44"/>
    <property type="match status" value="1"/>
</dbReference>
<dbReference type="Gene3D" id="3.30.160.20">
    <property type="match status" value="1"/>
</dbReference>
<keyword evidence="4" id="KW-0496">Mitochondrion</keyword>
<dbReference type="SUPFAM" id="SSF69065">
    <property type="entry name" value="RNase III domain-like"/>
    <property type="match status" value="1"/>
</dbReference>
<organism evidence="10 11">
    <name type="scientific">Diatrype stigma</name>
    <dbReference type="NCBI Taxonomy" id="117547"/>
    <lineage>
        <taxon>Eukaryota</taxon>
        <taxon>Fungi</taxon>
        <taxon>Dikarya</taxon>
        <taxon>Ascomycota</taxon>
        <taxon>Pezizomycotina</taxon>
        <taxon>Sordariomycetes</taxon>
        <taxon>Xylariomycetidae</taxon>
        <taxon>Xylariales</taxon>
        <taxon>Diatrypaceae</taxon>
        <taxon>Diatrype</taxon>
    </lineage>
</organism>
<dbReference type="EMBL" id="JAKJXP020000048">
    <property type="protein sequence ID" value="KAK7751528.1"/>
    <property type="molecule type" value="Genomic_DNA"/>
</dbReference>
<evidence type="ECO:0000256" key="7">
    <source>
        <dbReference type="ARBA" id="ARBA00035187"/>
    </source>
</evidence>
<evidence type="ECO:0000313" key="10">
    <source>
        <dbReference type="EMBL" id="KAK7751528.1"/>
    </source>
</evidence>
<evidence type="ECO:0000256" key="4">
    <source>
        <dbReference type="ARBA" id="ARBA00023128"/>
    </source>
</evidence>
<dbReference type="GO" id="GO:0005840">
    <property type="term" value="C:ribosome"/>
    <property type="evidence" value="ECO:0007669"/>
    <property type="project" value="UniProtKB-KW"/>
</dbReference>
<dbReference type="SMART" id="SM00535">
    <property type="entry name" value="RIBOc"/>
    <property type="match status" value="1"/>
</dbReference>
<dbReference type="GO" id="GO:0003735">
    <property type="term" value="F:structural constituent of ribosome"/>
    <property type="evidence" value="ECO:0007669"/>
    <property type="project" value="TreeGrafter"/>
</dbReference>
<name>A0AAN9UPM9_9PEZI</name>
<dbReference type="GO" id="GO:0003725">
    <property type="term" value="F:double-stranded RNA binding"/>
    <property type="evidence" value="ECO:0007669"/>
    <property type="project" value="InterPro"/>
</dbReference>
<dbReference type="PROSITE" id="PS50142">
    <property type="entry name" value="RNASE_3_2"/>
    <property type="match status" value="1"/>
</dbReference>
<keyword evidence="5" id="KW-0687">Ribonucleoprotein</keyword>
<sequence length="491" mass="52551">MKRLERLSGQLLSSTAAAAAAGAVPCRPANRRIPRAAQTCRSITTKTRSSSLYCSRIQQQQQQIRCQSSATPPAAEADADPSSAEEPAAPPPEFANEDGVSPPNVPAAEREEAYSGPPPPLPSPHPSRAAQSAKLAALHARLSLSSRVPVQTLARALVDPSADGHPRYSNANLAWLGASLLQYHASEWLVARYPRLPMAINFAALKGLVGPPALHQIARSWGVEAAAAPGEEVDPGLLQYDATRGSVSMNMWGYVRSEAKEIQKYKFRRGMSSRILYDDAFGELLTKAPKRQGEGQGQGAQGQEGENATAATTAIPNPNPEVSGARNHPDSQMLVPDAAENAHANFVRAVVGAVYLHCDRHAAKRFAQAHVLSRRLDLAGLFAFRHPERELTRLCAREGFEAPLARLLSETGRLSRTPVFVVGIYSGRHKLGEGIGPSLDAGRTAASINALKSWYLYSPGDHVAVPSDAFAEDGSAAPWKPLYVDLGEVVT</sequence>
<dbReference type="GO" id="GO:0006396">
    <property type="term" value="P:RNA processing"/>
    <property type="evidence" value="ECO:0007669"/>
    <property type="project" value="InterPro"/>
</dbReference>
<evidence type="ECO:0000259" key="9">
    <source>
        <dbReference type="PROSITE" id="PS50142"/>
    </source>
</evidence>
<evidence type="ECO:0000256" key="1">
    <source>
        <dbReference type="ARBA" id="ARBA00004173"/>
    </source>
</evidence>
<feature type="region of interest" description="Disordered" evidence="8">
    <location>
        <begin position="64"/>
        <end position="132"/>
    </location>
</feature>
<dbReference type="PANTHER" id="PTHR11207">
    <property type="entry name" value="RIBONUCLEASE III"/>
    <property type="match status" value="1"/>
</dbReference>
<proteinExistence type="inferred from homology"/>
<dbReference type="InterPro" id="IPR044443">
    <property type="entry name" value="Ribosomal_mL44_DSRM_fung"/>
</dbReference>
<accession>A0AAN9UPM9</accession>
<protein>
    <recommendedName>
        <fullName evidence="7">Large ribosomal subunit protein mL44</fullName>
    </recommendedName>
</protein>
<evidence type="ECO:0000256" key="2">
    <source>
        <dbReference type="ARBA" id="ARBA00022884"/>
    </source>
</evidence>
<feature type="compositionally biased region" description="Pro residues" evidence="8">
    <location>
        <begin position="116"/>
        <end position="125"/>
    </location>
</feature>
<dbReference type="Proteomes" id="UP001320420">
    <property type="component" value="Unassembled WGS sequence"/>
</dbReference>
<evidence type="ECO:0000313" key="11">
    <source>
        <dbReference type="Proteomes" id="UP001320420"/>
    </source>
</evidence>
<evidence type="ECO:0000256" key="6">
    <source>
        <dbReference type="ARBA" id="ARBA00024034"/>
    </source>
</evidence>
<comment type="caution">
    <text evidence="10">The sequence shown here is derived from an EMBL/GenBank/DDBJ whole genome shotgun (WGS) entry which is preliminary data.</text>
</comment>